<feature type="region of interest" description="Disordered" evidence="8">
    <location>
        <begin position="663"/>
        <end position="719"/>
    </location>
</feature>
<evidence type="ECO:0000256" key="1">
    <source>
        <dbReference type="ARBA" id="ARBA00004141"/>
    </source>
</evidence>
<dbReference type="InParanoid" id="A0A6L2PJG2"/>
<dbReference type="GO" id="GO:0070679">
    <property type="term" value="F:inositol 1,4,5 trisphosphate binding"/>
    <property type="evidence" value="ECO:0007669"/>
    <property type="project" value="TreeGrafter"/>
</dbReference>
<evidence type="ECO:0000256" key="4">
    <source>
        <dbReference type="ARBA" id="ARBA00022989"/>
    </source>
</evidence>
<evidence type="ECO:0000256" key="2">
    <source>
        <dbReference type="ARBA" id="ARBA00022448"/>
    </source>
</evidence>
<dbReference type="PANTHER" id="PTHR10117">
    <property type="entry name" value="TRANSIENT RECEPTOR POTENTIAL CHANNEL"/>
    <property type="match status" value="1"/>
</dbReference>
<dbReference type="GO" id="GO:0051480">
    <property type="term" value="P:regulation of cytosolic calcium ion concentration"/>
    <property type="evidence" value="ECO:0007669"/>
    <property type="project" value="TreeGrafter"/>
</dbReference>
<dbReference type="Pfam" id="PF00520">
    <property type="entry name" value="Ion_trans"/>
    <property type="match status" value="1"/>
</dbReference>
<feature type="transmembrane region" description="Helical" evidence="9">
    <location>
        <begin position="117"/>
        <end position="137"/>
    </location>
</feature>
<feature type="compositionally biased region" description="Polar residues" evidence="8">
    <location>
        <begin position="866"/>
        <end position="887"/>
    </location>
</feature>
<keyword evidence="3 9" id="KW-0812">Transmembrane</keyword>
<evidence type="ECO:0000256" key="5">
    <source>
        <dbReference type="ARBA" id="ARBA00023065"/>
    </source>
</evidence>
<keyword evidence="5" id="KW-0406">Ion transport</keyword>
<accession>A0A6L2PJG2</accession>
<reference evidence="12" key="1">
    <citation type="submission" date="2020-01" db="EMBL/GenBank/DDBJ databases">
        <title>Draft genome sequence of the Termite Coptotermes fromosanus.</title>
        <authorList>
            <person name="Itakura S."/>
            <person name="Yosikawa Y."/>
            <person name="Umezawa K."/>
        </authorList>
    </citation>
    <scope>NUCLEOTIDE SEQUENCE [LARGE SCALE GENOMIC DNA]</scope>
</reference>
<dbReference type="InterPro" id="IPR005821">
    <property type="entry name" value="Ion_trans_dom"/>
</dbReference>
<dbReference type="Proteomes" id="UP000502823">
    <property type="component" value="Unassembled WGS sequence"/>
</dbReference>
<comment type="caution">
    <text evidence="11">The sequence shown here is derived from an EMBL/GenBank/DDBJ whole genome shotgun (WGS) entry which is preliminary data.</text>
</comment>
<dbReference type="PANTHER" id="PTHR10117:SF54">
    <property type="entry name" value="TRANSIENT RECEPTOR POTENTIAL-GAMMA PROTEIN"/>
    <property type="match status" value="1"/>
</dbReference>
<feature type="region of interest" description="Disordered" evidence="8">
    <location>
        <begin position="860"/>
        <end position="892"/>
    </location>
</feature>
<feature type="region of interest" description="Disordered" evidence="8">
    <location>
        <begin position="755"/>
        <end position="788"/>
    </location>
</feature>
<dbReference type="GO" id="GO:0005886">
    <property type="term" value="C:plasma membrane"/>
    <property type="evidence" value="ECO:0007669"/>
    <property type="project" value="TreeGrafter"/>
</dbReference>
<dbReference type="InterPro" id="IPR002153">
    <property type="entry name" value="TRPC_channel"/>
</dbReference>
<keyword evidence="4 9" id="KW-1133">Transmembrane helix</keyword>
<feature type="compositionally biased region" description="Low complexity" evidence="8">
    <location>
        <begin position="755"/>
        <end position="764"/>
    </location>
</feature>
<feature type="compositionally biased region" description="Polar residues" evidence="8">
    <location>
        <begin position="914"/>
        <end position="942"/>
    </location>
</feature>
<dbReference type="AlphaFoldDB" id="A0A6L2PJG2"/>
<evidence type="ECO:0000256" key="9">
    <source>
        <dbReference type="SAM" id="Phobius"/>
    </source>
</evidence>
<dbReference type="PRINTS" id="PR01097">
    <property type="entry name" value="TRNSRECEPTRP"/>
</dbReference>
<keyword evidence="12" id="KW-1185">Reference proteome</keyword>
<feature type="transmembrane region" description="Helical" evidence="9">
    <location>
        <begin position="422"/>
        <end position="447"/>
    </location>
</feature>
<evidence type="ECO:0000256" key="6">
    <source>
        <dbReference type="ARBA" id="ARBA00023136"/>
    </source>
</evidence>
<feature type="transmembrane region" description="Helical" evidence="9">
    <location>
        <begin position="331"/>
        <end position="353"/>
    </location>
</feature>
<feature type="region of interest" description="Disordered" evidence="8">
    <location>
        <begin position="911"/>
        <end position="946"/>
    </location>
</feature>
<feature type="compositionally biased region" description="Basic residues" evidence="8">
    <location>
        <begin position="704"/>
        <end position="718"/>
    </location>
</feature>
<evidence type="ECO:0000259" key="10">
    <source>
        <dbReference type="Pfam" id="PF00520"/>
    </source>
</evidence>
<keyword evidence="6 9" id="KW-0472">Membrane</keyword>
<dbReference type="GO" id="GO:0015279">
    <property type="term" value="F:store-operated calcium channel activity"/>
    <property type="evidence" value="ECO:0007669"/>
    <property type="project" value="TreeGrafter"/>
</dbReference>
<dbReference type="FunCoup" id="A0A6L2PJG2">
    <property type="interactions" value="46"/>
</dbReference>
<dbReference type="GO" id="GO:0034703">
    <property type="term" value="C:cation channel complex"/>
    <property type="evidence" value="ECO:0007669"/>
    <property type="project" value="TreeGrafter"/>
</dbReference>
<dbReference type="EMBL" id="BLKM01000322">
    <property type="protein sequence ID" value="GFG31590.1"/>
    <property type="molecule type" value="Genomic_DNA"/>
</dbReference>
<evidence type="ECO:0000313" key="12">
    <source>
        <dbReference type="Proteomes" id="UP000502823"/>
    </source>
</evidence>
<comment type="subcellular location">
    <subcellularLocation>
        <location evidence="1">Membrane</location>
        <topology evidence="1">Multi-pass membrane protein</topology>
    </subcellularLocation>
</comment>
<protein>
    <recommendedName>
        <fullName evidence="10">Ion transport domain-containing protein</fullName>
    </recommendedName>
</protein>
<evidence type="ECO:0000256" key="8">
    <source>
        <dbReference type="SAM" id="MobiDB-lite"/>
    </source>
</evidence>
<gene>
    <name evidence="11" type="ORF">Cfor_06947</name>
</gene>
<evidence type="ECO:0000256" key="7">
    <source>
        <dbReference type="ARBA" id="ARBA00023303"/>
    </source>
</evidence>
<keyword evidence="2" id="KW-0813">Transport</keyword>
<proteinExistence type="predicted"/>
<evidence type="ECO:0000313" key="11">
    <source>
        <dbReference type="EMBL" id="GFG31590.1"/>
    </source>
</evidence>
<sequence>MENSINERVPHETHYFINRVDRFTTDAATELRKQCQDFATALLDHTRSSYELEVLLNHDPTGPAFEHGERMHLNRLKLAIKLRQKKFVAHPNVQQLLASIWYEGLPGFRRKNMVLQALEIVRIGIGFPVFSAMYIVAPHSKFGQTLRKPFIKFICHSASYFTFLFLLILASQRIESVIGDWFGDEDKSHHPPGPIDVSTKRGAPPSIVECFILAWVCGLIWSEVKQLWDVGLEEYANDMWNVIDFVTNSLYVATVALRVVAYNQVQKEMAAKMQTSELPREDWDTWDPMLISEGLFSAANIFSSLKLVYIFSVNPYLGPLQVSLSRMVLDIMKFFFLYVLVLFAFSCGLNQLLWYYADMEKQRCPNATATFDPKYPSDPDACVVWRRFANLFETTQTLFWAVFGLIDLDNFELAGIKSFTRFWGMLMFGTYSVINIVVLLNLLIAMMNHSYQLISERADVEWKFARSKLWISYFEEGGSVPPPFNIIPTPKSLWYFIQWLHRKLCGHSRAAKKEHMRTIRRKVKQASERDFRYQSIMRNLVRRYVTVEQRKAEGEGVTEDDVNEIKQDISAFRCELIEILKNSGMNTSTATGTGTAGAGGKKNRQKERRLMKGFNIAPAPSSTSQLPTVAEFMANLQQQHDHHVSTHHLHDLFGSTTSAIFGSSVAPSSTPKKSHHPTNNSHSSNAGGGNGEHHTNRGGFGRLPRLHIKRSSSHKRRWGTLIEAAKSGKVSRLIGRSRSEDSVCNSHCRNNHNIHCSNHSHSNSPASDDITESPSDSNPSLAEVPTGTVTHSGIGITALAALRKRRKKFSASRNTNVADSGGNPVTSQVCCAVKGGKKQLQRASSVPTRASEAVTLISHRRHEKTQSQQHSVELGQNETLTPSTTEESVATYSTGVGGGVSVGSCSREPLLASGSINSTNNTPSLAPTQQQPQDSQNKSRNGSVVALPNLPGIQPCWEYLSLTCDMYERVGNRDGKGNLVEKVNIGTTEEITRSVNGVWSTWRRNDRCGD</sequence>
<dbReference type="OrthoDB" id="2373987at2759"/>
<dbReference type="NCBIfam" id="TIGR00870">
    <property type="entry name" value="trp"/>
    <property type="match status" value="1"/>
</dbReference>
<feature type="transmembrane region" description="Helical" evidence="9">
    <location>
        <begin position="149"/>
        <end position="170"/>
    </location>
</feature>
<feature type="domain" description="Ion transport" evidence="10">
    <location>
        <begin position="160"/>
        <end position="458"/>
    </location>
</feature>
<keyword evidence="7" id="KW-0407">Ion channel</keyword>
<name>A0A6L2PJG2_COPFO</name>
<evidence type="ECO:0000256" key="3">
    <source>
        <dbReference type="ARBA" id="ARBA00022692"/>
    </source>
</evidence>
<organism evidence="11 12">
    <name type="scientific">Coptotermes formosanus</name>
    <name type="common">Formosan subterranean termite</name>
    <dbReference type="NCBI Taxonomy" id="36987"/>
    <lineage>
        <taxon>Eukaryota</taxon>
        <taxon>Metazoa</taxon>
        <taxon>Ecdysozoa</taxon>
        <taxon>Arthropoda</taxon>
        <taxon>Hexapoda</taxon>
        <taxon>Insecta</taxon>
        <taxon>Pterygota</taxon>
        <taxon>Neoptera</taxon>
        <taxon>Polyneoptera</taxon>
        <taxon>Dictyoptera</taxon>
        <taxon>Blattodea</taxon>
        <taxon>Blattoidea</taxon>
        <taxon>Termitoidae</taxon>
        <taxon>Rhinotermitidae</taxon>
        <taxon>Coptotermes</taxon>
    </lineage>
</organism>